<evidence type="ECO:0008006" key="3">
    <source>
        <dbReference type="Google" id="ProtNLM"/>
    </source>
</evidence>
<organism evidence="1 2">
    <name type="scientific">Sinorhizobium meliloti (strain SM11)</name>
    <dbReference type="NCBI Taxonomy" id="707241"/>
    <lineage>
        <taxon>Bacteria</taxon>
        <taxon>Pseudomonadati</taxon>
        <taxon>Pseudomonadota</taxon>
        <taxon>Alphaproteobacteria</taxon>
        <taxon>Hyphomicrobiales</taxon>
        <taxon>Rhizobiaceae</taxon>
        <taxon>Sinorhizobium/Ensifer group</taxon>
        <taxon>Sinorhizobium</taxon>
    </lineage>
</organism>
<name>F7X3G3_SINMM</name>
<dbReference type="Pfam" id="PF05521">
    <property type="entry name" value="Phage_HCP"/>
    <property type="match status" value="1"/>
</dbReference>
<dbReference type="HOGENOM" id="CLU_147810_6_0_5"/>
<gene>
    <name evidence="1" type="ordered locus">SM11_chr1090</name>
</gene>
<dbReference type="NCBIfam" id="TIGR01563">
    <property type="entry name" value="gp16_SPP1"/>
    <property type="match status" value="1"/>
</dbReference>
<dbReference type="InterPro" id="IPR008767">
    <property type="entry name" value="Phage_SPP1_head-tail_adaptor"/>
</dbReference>
<dbReference type="Proteomes" id="UP000009045">
    <property type="component" value="Chromosome"/>
</dbReference>
<accession>F7X3G3</accession>
<proteinExistence type="predicted"/>
<evidence type="ECO:0000313" key="1">
    <source>
        <dbReference type="EMBL" id="AEH78367.1"/>
    </source>
</evidence>
<dbReference type="Gene3D" id="2.40.10.270">
    <property type="entry name" value="Bacteriophage SPP1 head-tail adaptor protein"/>
    <property type="match status" value="1"/>
</dbReference>
<dbReference type="KEGG" id="smx:SM11_chr1090"/>
<sequence length="112" mass="12642">MMAIAAGDLREKITIERASYVPNEFNEPVETWAPYISRRARREDSGSGEKEAAGQVGAFLMARFAIRRDALVDGIKPADRISYDGAHWNIKEMKQLRDNTRFLEITAVKDLG</sequence>
<dbReference type="PATRIC" id="fig|707241.3.peg.1147"/>
<protein>
    <recommendedName>
        <fullName evidence="3">Phage head-tail adaptor</fullName>
    </recommendedName>
</protein>
<dbReference type="EMBL" id="CP001830">
    <property type="protein sequence ID" value="AEH78367.1"/>
    <property type="molecule type" value="Genomic_DNA"/>
</dbReference>
<dbReference type="AlphaFoldDB" id="F7X3G3"/>
<evidence type="ECO:0000313" key="2">
    <source>
        <dbReference type="Proteomes" id="UP000009045"/>
    </source>
</evidence>
<dbReference type="InterPro" id="IPR038666">
    <property type="entry name" value="SSP1_head-tail_sf"/>
</dbReference>
<reference evidence="1 2" key="1">
    <citation type="journal article" date="2011" name="J. Biotechnol.">
        <title>The complete genome sequence of the dominant Sinorhizobium meliloti field isolate SM11 extends the S. meliloti pan-genome.</title>
        <authorList>
            <person name="Schneiker-Bekel S."/>
            <person name="Wibberg D."/>
            <person name="Bekel T."/>
            <person name="Blom J."/>
            <person name="Linke B."/>
            <person name="Neuweger H."/>
            <person name="Stiens M."/>
            <person name="Vorholter F.J."/>
            <person name="Weidner S."/>
            <person name="Goesmann A."/>
            <person name="Puhler A."/>
            <person name="Schluter A."/>
        </authorList>
    </citation>
    <scope>NUCLEOTIDE SEQUENCE [LARGE SCALE GENOMIC DNA]</scope>
    <source>
        <strain evidence="1 2">SM11</strain>
    </source>
</reference>